<reference evidence="1 2" key="1">
    <citation type="submission" date="2017-11" db="EMBL/GenBank/DDBJ databases">
        <authorList>
            <person name="Han C.G."/>
        </authorList>
    </citation>
    <scope>NUCLEOTIDE SEQUENCE [LARGE SCALE GENOMIC DNA]</scope>
    <source>
        <strain evidence="1 2">HCNT1</strain>
    </source>
</reference>
<dbReference type="Proteomes" id="UP000232164">
    <property type="component" value="Unassembled WGS sequence"/>
</dbReference>
<comment type="caution">
    <text evidence="1">The sequence shown here is derived from an EMBL/GenBank/DDBJ whole genome shotgun (WGS) entry which is preliminary data.</text>
</comment>
<sequence length="330" mass="37801">MHNVKTKGASMDSTAWRFTRHISDVNMDLLERAVCGSEGAWLRDALRDRELFFGLRNDRIDVYHQGALIYRIDFSGDDVVAQTHVKYLMIDVPKSPYIPLRKSGFAYEPSAYMQGRYREGVSLQQIKKASTYYSGVENFGVYRAIKNDPLVVDVEVALVRDDAPPADSLPETTEQRQGRKQDRIDIVRLEETAGGCALVFWEAKHYSNAQLFNGEIFEQLERYEDQILKREDQLLAAYRNVCEFYRRLALLRSEFGVVGTDNKFVERLQRLADGTVPLHVDKKPRLFAFGFDQAQKMSRWRDREGQLIKRLGPGRLRAIGKPDAGALGRG</sequence>
<gene>
    <name evidence="1" type="ORF">CWR43_14310</name>
</gene>
<accession>A0A2N0DAR9</accession>
<organism evidence="1 2">
    <name type="scientific">Rhizobium sullae</name>
    <name type="common">Rhizobium hedysari</name>
    <dbReference type="NCBI Taxonomy" id="50338"/>
    <lineage>
        <taxon>Bacteria</taxon>
        <taxon>Pseudomonadati</taxon>
        <taxon>Pseudomonadota</taxon>
        <taxon>Alphaproteobacteria</taxon>
        <taxon>Hyphomicrobiales</taxon>
        <taxon>Rhizobiaceae</taxon>
        <taxon>Rhizobium/Agrobacterium group</taxon>
        <taxon>Rhizobium</taxon>
    </lineage>
</organism>
<proteinExistence type="predicted"/>
<reference evidence="1 2" key="2">
    <citation type="submission" date="2017-12" db="EMBL/GenBank/DDBJ databases">
        <title>Genome sequence of Rhizobium sullae HCNT1 isolated from Sulla coronaria nodules and featuring peculiar denitrification phenotypes.</title>
        <authorList>
            <person name="De Diego-Diaz B."/>
            <person name="Treu L."/>
            <person name="Campanaro S."/>
            <person name="Da Silva Duarte V."/>
            <person name="Basaglia M."/>
            <person name="Favaro L."/>
            <person name="Casella S."/>
            <person name="Squartini A."/>
        </authorList>
    </citation>
    <scope>NUCLEOTIDE SEQUENCE [LARGE SCALE GENOMIC DNA]</scope>
    <source>
        <strain evidence="1 2">HCNT1</strain>
    </source>
</reference>
<evidence type="ECO:0000313" key="2">
    <source>
        <dbReference type="Proteomes" id="UP000232164"/>
    </source>
</evidence>
<name>A0A2N0DAR9_RHISU</name>
<dbReference type="EMBL" id="PIQN01000008">
    <property type="protein sequence ID" value="PKA43215.1"/>
    <property type="molecule type" value="Genomic_DNA"/>
</dbReference>
<dbReference type="AlphaFoldDB" id="A0A2N0DAR9"/>
<evidence type="ECO:0000313" key="1">
    <source>
        <dbReference type="EMBL" id="PKA43215.1"/>
    </source>
</evidence>
<protein>
    <submittedName>
        <fullName evidence="1">Uncharacterized protein</fullName>
    </submittedName>
</protein>